<dbReference type="Gene3D" id="3.30.60.90">
    <property type="match status" value="1"/>
</dbReference>
<feature type="repeat" description="ANK" evidence="6">
    <location>
        <begin position="1309"/>
        <end position="1341"/>
    </location>
</feature>
<dbReference type="PANTHER" id="PTHR24198">
    <property type="entry name" value="ANKYRIN REPEAT AND PROTEIN KINASE DOMAIN-CONTAINING PROTEIN"/>
    <property type="match status" value="1"/>
</dbReference>
<sequence>MADSPQTTATDSSGEAQHQAADTVTALALSVDTRSNTSGPESEAHDEPSVADEYRQYMNGERLPEYGVDGLVTLRYPSYAPSSDSTLEYDIVVVHGLKGARRPPWNNPGSGDSSWIDAQDSLGRCHLMSFGYHISRLLSGRSTRASIRDAALRLLRELWEERSNGDKDRPIMFVCHDIGGVVVKEALVIAGLDSKSFGDVFDFTRVLLLYGCPHSAGGPLDMEDKLVRFIYKPEATVKLPPAAGTVPYLTEAVQEVNDGYLESKHYYQCYVISIHSGSETDAVHTVFDSPTATMGLPFEITINNTLGKGEEPGRVETKMIQMNYRPASVDVSIAALRAFLSTGSPLVPLRALPIQMRSFAWIDEDVEYKAWLAQGQAKLLYLYGSADITAASEHVFHSLKVRYHGNLNQLVLTFTFDRHDARRRCIRNMLASFIAQIVGHFPRHYPATVEELLKLQRTWSARDLLVWFDYFRLNGNIGAVSCILDGFDECDPVSSKEFLDFFTYKSKIQESPWRVLLTSREAGTLLDQVTEAKWPAIDLAQRGTPAEGEAGPVATSIMKDMSFFKEHPELRPSKTLFEEITGIVDVEPGLRRTIIEYMLRNRIWEEGRTITDIFGPTEARSVVQTILGRVSCLELAIYVLSWILYSARPLTVREMCDAIAAGVQLGLLNDETTKRNASGSLESALKGLAGIVSQERNELRIANRELRDLFTTRDLDTTTVMGSICHKITNKPHELICKACIQNLSTDSAKERLVVLYNVSQQRGTHMAISRDRTSLLNYAVEFGLYHLSQASKEPTFDPKATLTPLVDSGSAKPYLDACWLLANPFTRTPQPHTNLSHILIGAGVGFENNTISEMNDDEKSAAMIEAFFQGRSDLSATLLAGSTHSTETLEQGLVAAGAYGNESNWLSIIDHIKTHYPEFPWQNQGQLVARASILGLTSILQALVDCGCPLGSAPPSTLLRMAIRYDMADSVAFLLENKVDPNHADYGEPALHMAATYAQPKIVELLVGAGADINIKDENSTTPVYSACLWGNYEAERNLGCARVLLEGGADPTVVGPRGTALIYAVESRSVEICKLLIEKGADVNDPKNTAWSPLGLALLEKECEHRLDMVKLLLKHKANVNSTEPNGGSPLILACFINDPDQLAIVDLLLEHGRTSITKTRTVEGIDVNCPNRNLWTPLKMAITNAGIEVVTMLLDNKADPNLHHESEEPPIMVAVRNDLLDFADLLVQRGVNLDTAGQALDDSIWYPLEWAVCEGRTAMIRFLCDHGADPNCRWDDGRTLVHKAIDWPGLGTLLEFRPDVNVLDKDGRAPLHEVYGETPLENVKLLVRAGADLNLADGASRTPLVEAVRSENLEVAEYLISRKPDLNKASLLIGGPLHIACKVGSLRLVEAMLSNKDNKADVHLTCERIIDLLVEHGADVAAARGSLGTVAGIPDALGRLALHLAALRGNMEAVEVLLDAGEDAAAADKVGRTALHWAVQGGDPAVVSLILTKVGPAAVNQRDKDGWTPLCWAARGCGCDFINRQVDEADQLEVLNKLIEMGGSKEEISELPEKKWTPFGIATYHGRLKSVLDLLAPDGESSEDVQGAVPEMLLNHRLAYQGTSCDYCHHNLDGYQYSCRDCKPFEFDLCYKCHNQRSVLHDPDHTFERLGAEFIVGSPSVSSRASSRQSSTEVVEESTSESNSDSEDSDSGHHSAGED</sequence>
<dbReference type="Pfam" id="PF24883">
    <property type="entry name" value="NPHP3_N"/>
    <property type="match status" value="1"/>
</dbReference>
<dbReference type="RefSeq" id="XP_066670354.1">
    <property type="nucleotide sequence ID" value="XM_066811431.1"/>
</dbReference>
<keyword evidence="5 6" id="KW-0040">ANK repeat</keyword>
<dbReference type="SMART" id="SM00248">
    <property type="entry name" value="ANK"/>
    <property type="match status" value="16"/>
</dbReference>
<accession>A0ABR1WQN6</accession>
<keyword evidence="1" id="KW-0479">Metal-binding</keyword>
<evidence type="ECO:0000256" key="5">
    <source>
        <dbReference type="ARBA" id="ARBA00023043"/>
    </source>
</evidence>
<keyword evidence="10" id="KW-1185">Reference proteome</keyword>
<dbReference type="PROSITE" id="PS50088">
    <property type="entry name" value="ANK_REPEAT"/>
    <property type="match status" value="5"/>
</dbReference>
<evidence type="ECO:0000256" key="6">
    <source>
        <dbReference type="PROSITE-ProRule" id="PRU00023"/>
    </source>
</evidence>
<feature type="repeat" description="ANK" evidence="6">
    <location>
        <begin position="1058"/>
        <end position="1090"/>
    </location>
</feature>
<name>A0ABR1WQN6_9PEZI</name>
<feature type="compositionally biased region" description="Acidic residues" evidence="7">
    <location>
        <begin position="1677"/>
        <end position="1692"/>
    </location>
</feature>
<feature type="repeat" description="ANK" evidence="6">
    <location>
        <begin position="1176"/>
        <end position="1208"/>
    </location>
</feature>
<dbReference type="Proteomes" id="UP001433268">
    <property type="component" value="Unassembled WGS sequence"/>
</dbReference>
<evidence type="ECO:0000259" key="8">
    <source>
        <dbReference type="Pfam" id="PF24883"/>
    </source>
</evidence>
<gene>
    <name evidence="9" type="ORF">PG997_007116</name>
</gene>
<dbReference type="GeneID" id="92044491"/>
<dbReference type="InterPro" id="IPR056884">
    <property type="entry name" value="NPHP3-like_N"/>
</dbReference>
<feature type="region of interest" description="Disordered" evidence="7">
    <location>
        <begin position="1"/>
        <end position="50"/>
    </location>
</feature>
<feature type="compositionally biased region" description="Low complexity" evidence="7">
    <location>
        <begin position="1661"/>
        <end position="1676"/>
    </location>
</feature>
<evidence type="ECO:0000256" key="1">
    <source>
        <dbReference type="ARBA" id="ARBA00022723"/>
    </source>
</evidence>
<dbReference type="Pfam" id="PF12796">
    <property type="entry name" value="Ank_2"/>
    <property type="match status" value="5"/>
</dbReference>
<dbReference type="SUPFAM" id="SSF57850">
    <property type="entry name" value="RING/U-box"/>
    <property type="match status" value="1"/>
</dbReference>
<feature type="compositionally biased region" description="Basic and acidic residues" evidence="7">
    <location>
        <begin position="1693"/>
        <end position="1702"/>
    </location>
</feature>
<dbReference type="Gene3D" id="1.25.40.20">
    <property type="entry name" value="Ankyrin repeat-containing domain"/>
    <property type="match status" value="4"/>
</dbReference>
<dbReference type="SUPFAM" id="SSF48403">
    <property type="entry name" value="Ankyrin repeat"/>
    <property type="match status" value="2"/>
</dbReference>
<evidence type="ECO:0000256" key="3">
    <source>
        <dbReference type="ARBA" id="ARBA00022771"/>
    </source>
</evidence>
<keyword evidence="3" id="KW-0863">Zinc-finger</keyword>
<proteinExistence type="predicted"/>
<comment type="caution">
    <text evidence="9">The sequence shown here is derived from an EMBL/GenBank/DDBJ whole genome shotgun (WGS) entry which is preliminary data.</text>
</comment>
<evidence type="ECO:0000313" key="9">
    <source>
        <dbReference type="EMBL" id="KAK8085845.1"/>
    </source>
</evidence>
<dbReference type="InterPro" id="IPR036770">
    <property type="entry name" value="Ankyrin_rpt-contain_sf"/>
</dbReference>
<evidence type="ECO:0000256" key="2">
    <source>
        <dbReference type="ARBA" id="ARBA00022737"/>
    </source>
</evidence>
<evidence type="ECO:0000256" key="4">
    <source>
        <dbReference type="ARBA" id="ARBA00022833"/>
    </source>
</evidence>
<feature type="repeat" description="ANK" evidence="6">
    <location>
        <begin position="1440"/>
        <end position="1472"/>
    </location>
</feature>
<dbReference type="PANTHER" id="PTHR24198:SF165">
    <property type="entry name" value="ANKYRIN REPEAT-CONTAINING PROTEIN-RELATED"/>
    <property type="match status" value="1"/>
</dbReference>
<dbReference type="EMBL" id="JAQQWN010000005">
    <property type="protein sequence ID" value="KAK8085845.1"/>
    <property type="molecule type" value="Genomic_DNA"/>
</dbReference>
<feature type="region of interest" description="Disordered" evidence="7">
    <location>
        <begin position="1661"/>
        <end position="1702"/>
    </location>
</feature>
<feature type="repeat" description="ANK" evidence="6">
    <location>
        <begin position="987"/>
        <end position="1019"/>
    </location>
</feature>
<protein>
    <recommendedName>
        <fullName evidence="8">Nephrocystin 3-like N-terminal domain-containing protein</fullName>
    </recommendedName>
</protein>
<keyword evidence="4" id="KW-0862">Zinc</keyword>
<dbReference type="CDD" id="cd02249">
    <property type="entry name" value="ZZ"/>
    <property type="match status" value="1"/>
</dbReference>
<dbReference type="InterPro" id="IPR043145">
    <property type="entry name" value="Znf_ZZ_sf"/>
</dbReference>
<feature type="compositionally biased region" description="Polar residues" evidence="7">
    <location>
        <begin position="1"/>
        <end position="22"/>
    </location>
</feature>
<evidence type="ECO:0000313" key="10">
    <source>
        <dbReference type="Proteomes" id="UP001433268"/>
    </source>
</evidence>
<reference evidence="9 10" key="1">
    <citation type="submission" date="2023-01" db="EMBL/GenBank/DDBJ databases">
        <title>Analysis of 21 Apiospora genomes using comparative genomics revels a genus with tremendous synthesis potential of carbohydrate active enzymes and secondary metabolites.</title>
        <authorList>
            <person name="Sorensen T."/>
        </authorList>
    </citation>
    <scope>NUCLEOTIDE SEQUENCE [LARGE SCALE GENOMIC DNA]</scope>
    <source>
        <strain evidence="9 10">CBS 114990</strain>
    </source>
</reference>
<evidence type="ECO:0000256" key="7">
    <source>
        <dbReference type="SAM" id="MobiDB-lite"/>
    </source>
</evidence>
<organism evidence="9 10">
    <name type="scientific">Apiospora hydei</name>
    <dbReference type="NCBI Taxonomy" id="1337664"/>
    <lineage>
        <taxon>Eukaryota</taxon>
        <taxon>Fungi</taxon>
        <taxon>Dikarya</taxon>
        <taxon>Ascomycota</taxon>
        <taxon>Pezizomycotina</taxon>
        <taxon>Sordariomycetes</taxon>
        <taxon>Xylariomycetidae</taxon>
        <taxon>Amphisphaeriales</taxon>
        <taxon>Apiosporaceae</taxon>
        <taxon>Apiospora</taxon>
    </lineage>
</organism>
<dbReference type="PROSITE" id="PS50297">
    <property type="entry name" value="ANK_REP_REGION"/>
    <property type="match status" value="4"/>
</dbReference>
<feature type="domain" description="Nephrocystin 3-like N-terminal" evidence="8">
    <location>
        <begin position="359"/>
        <end position="520"/>
    </location>
</feature>
<keyword evidence="2" id="KW-0677">Repeat</keyword>
<dbReference type="InterPro" id="IPR002110">
    <property type="entry name" value="Ankyrin_rpt"/>
</dbReference>